<name>A0A562V2U6_9ACTN</name>
<accession>A0A562V2U6</accession>
<sequence>MRAPVRVDDLGGRVCTVHDEYMETRGDAIRIRNAWPLLHTGPVPRIGFCDATNSWHVSPAPSKPRRTR</sequence>
<dbReference type="EMBL" id="VLLL01000006">
    <property type="protein sequence ID" value="TWJ12216.1"/>
    <property type="molecule type" value="Genomic_DNA"/>
</dbReference>
<protein>
    <submittedName>
        <fullName evidence="1">Uncharacterized protein</fullName>
    </submittedName>
</protein>
<gene>
    <name evidence="1" type="ORF">LX16_2971</name>
</gene>
<dbReference type="OrthoDB" id="7067800at2"/>
<keyword evidence="2" id="KW-1185">Reference proteome</keyword>
<dbReference type="Proteomes" id="UP000321617">
    <property type="component" value="Unassembled WGS sequence"/>
</dbReference>
<dbReference type="RefSeq" id="WP_147139153.1">
    <property type="nucleotide sequence ID" value="NZ_BAABIJ010000002.1"/>
</dbReference>
<proteinExistence type="predicted"/>
<organism evidence="1 2">
    <name type="scientific">Stackebrandtia albiflava</name>
    <dbReference type="NCBI Taxonomy" id="406432"/>
    <lineage>
        <taxon>Bacteria</taxon>
        <taxon>Bacillati</taxon>
        <taxon>Actinomycetota</taxon>
        <taxon>Actinomycetes</taxon>
        <taxon>Glycomycetales</taxon>
        <taxon>Glycomycetaceae</taxon>
        <taxon>Stackebrandtia</taxon>
    </lineage>
</organism>
<comment type="caution">
    <text evidence="1">The sequence shown here is derived from an EMBL/GenBank/DDBJ whole genome shotgun (WGS) entry which is preliminary data.</text>
</comment>
<reference evidence="1 2" key="1">
    <citation type="journal article" date="2013" name="Stand. Genomic Sci.">
        <title>Genomic Encyclopedia of Type Strains, Phase I: The one thousand microbial genomes (KMG-I) project.</title>
        <authorList>
            <person name="Kyrpides N.C."/>
            <person name="Woyke T."/>
            <person name="Eisen J.A."/>
            <person name="Garrity G."/>
            <person name="Lilburn T.G."/>
            <person name="Beck B.J."/>
            <person name="Whitman W.B."/>
            <person name="Hugenholtz P."/>
            <person name="Klenk H.P."/>
        </authorList>
    </citation>
    <scope>NUCLEOTIDE SEQUENCE [LARGE SCALE GENOMIC DNA]</scope>
    <source>
        <strain evidence="1 2">DSM 45044</strain>
    </source>
</reference>
<evidence type="ECO:0000313" key="1">
    <source>
        <dbReference type="EMBL" id="TWJ12216.1"/>
    </source>
</evidence>
<evidence type="ECO:0000313" key="2">
    <source>
        <dbReference type="Proteomes" id="UP000321617"/>
    </source>
</evidence>
<dbReference type="AlphaFoldDB" id="A0A562V2U6"/>